<gene>
    <name evidence="1" type="ORF">S06H3_59902</name>
</gene>
<comment type="caution">
    <text evidence="1">The sequence shown here is derived from an EMBL/GenBank/DDBJ whole genome shotgun (WGS) entry which is preliminary data.</text>
</comment>
<sequence length="36" mass="3677">MSGKLKSLARIAVPAMLVLMCSTGCSLAGKPEEGLL</sequence>
<accession>X1PAY3</accession>
<organism evidence="1">
    <name type="scientific">marine sediment metagenome</name>
    <dbReference type="NCBI Taxonomy" id="412755"/>
    <lineage>
        <taxon>unclassified sequences</taxon>
        <taxon>metagenomes</taxon>
        <taxon>ecological metagenomes</taxon>
    </lineage>
</organism>
<feature type="non-terminal residue" evidence="1">
    <location>
        <position position="36"/>
    </location>
</feature>
<name>X1PAY3_9ZZZZ</name>
<dbReference type="AlphaFoldDB" id="X1PAY3"/>
<proteinExistence type="predicted"/>
<evidence type="ECO:0000313" key="1">
    <source>
        <dbReference type="EMBL" id="GAI52993.1"/>
    </source>
</evidence>
<protein>
    <submittedName>
        <fullName evidence="1">Uncharacterized protein</fullName>
    </submittedName>
</protein>
<dbReference type="EMBL" id="BARV01038995">
    <property type="protein sequence ID" value="GAI52993.1"/>
    <property type="molecule type" value="Genomic_DNA"/>
</dbReference>
<reference evidence="1" key="1">
    <citation type="journal article" date="2014" name="Front. Microbiol.">
        <title>High frequency of phylogenetically diverse reductive dehalogenase-homologous genes in deep subseafloor sedimentary metagenomes.</title>
        <authorList>
            <person name="Kawai M."/>
            <person name="Futagami T."/>
            <person name="Toyoda A."/>
            <person name="Takaki Y."/>
            <person name="Nishi S."/>
            <person name="Hori S."/>
            <person name="Arai W."/>
            <person name="Tsubouchi T."/>
            <person name="Morono Y."/>
            <person name="Uchiyama I."/>
            <person name="Ito T."/>
            <person name="Fujiyama A."/>
            <person name="Inagaki F."/>
            <person name="Takami H."/>
        </authorList>
    </citation>
    <scope>NUCLEOTIDE SEQUENCE</scope>
    <source>
        <strain evidence="1">Expedition CK06-06</strain>
    </source>
</reference>